<evidence type="ECO:0000256" key="7">
    <source>
        <dbReference type="ARBA" id="ARBA00022982"/>
    </source>
</evidence>
<dbReference type="EMBL" id="WIQW01000006">
    <property type="protein sequence ID" value="KAF3109933.1"/>
    <property type="molecule type" value="Genomic_DNA"/>
</dbReference>
<dbReference type="Pfam" id="PF05365">
    <property type="entry name" value="UCR_UQCRX_QCR9"/>
    <property type="match status" value="1"/>
</dbReference>
<evidence type="ECO:0000313" key="12">
    <source>
        <dbReference type="EMBL" id="KAF3109933.1"/>
    </source>
</evidence>
<dbReference type="PANTHER" id="PTHR12980:SF0">
    <property type="entry name" value="CYTOCHROME B-C1 COMPLEX SUBUNIT 9"/>
    <property type="match status" value="1"/>
</dbReference>
<keyword evidence="3" id="KW-0813">Transport</keyword>
<keyword evidence="4" id="KW-0679">Respiratory chain</keyword>
<keyword evidence="7" id="KW-0249">Electron transport</keyword>
<dbReference type="SUPFAM" id="SSF81514">
    <property type="entry name" value="Subunit X (non-heme 7 kDa protein) of cytochrome bc1 complex (Ubiquinol-cytochrome c reductase)"/>
    <property type="match status" value="1"/>
</dbReference>
<evidence type="ECO:0000256" key="1">
    <source>
        <dbReference type="ARBA" id="ARBA00004434"/>
    </source>
</evidence>
<dbReference type="GO" id="GO:0045275">
    <property type="term" value="C:respiratory chain complex III"/>
    <property type="evidence" value="ECO:0007669"/>
    <property type="project" value="InterPro"/>
</dbReference>
<dbReference type="PANTHER" id="PTHR12980">
    <property type="entry name" value="UBIQUINOL-CYTOCHROME C REDUCTASE COMPLEX, SUBUNIT X"/>
    <property type="match status" value="1"/>
</dbReference>
<evidence type="ECO:0000256" key="8">
    <source>
        <dbReference type="ARBA" id="ARBA00022989"/>
    </source>
</evidence>
<evidence type="ECO:0000256" key="9">
    <source>
        <dbReference type="ARBA" id="ARBA00023128"/>
    </source>
</evidence>
<keyword evidence="10" id="KW-0472">Membrane</keyword>
<keyword evidence="8" id="KW-1133">Transmembrane helix</keyword>
<dbReference type="AlphaFoldDB" id="A0A7C8NWM3"/>
<organism evidence="12 13">
    <name type="scientific">Orbilia oligospora</name>
    <name type="common">Nematode-trapping fungus</name>
    <name type="synonym">Arthrobotrys oligospora</name>
    <dbReference type="NCBI Taxonomy" id="2813651"/>
    <lineage>
        <taxon>Eukaryota</taxon>
        <taxon>Fungi</taxon>
        <taxon>Dikarya</taxon>
        <taxon>Ascomycota</taxon>
        <taxon>Pezizomycotina</taxon>
        <taxon>Orbiliomycetes</taxon>
        <taxon>Orbiliales</taxon>
        <taxon>Orbiliaceae</taxon>
        <taxon>Orbilia</taxon>
    </lineage>
</organism>
<keyword evidence="9" id="KW-0496">Mitochondrion</keyword>
<sequence length="95" mass="11131">MSLSSSIYNTVMRKNWAFVGVIFAGAFGADIAFDVYAQRFWDWKNQGRQWKVQYDTIIYPNYKILLTFPHSRISVKNTPFPRKSKTTIISNINFL</sequence>
<reference evidence="12 13" key="1">
    <citation type="submission" date="2019-06" db="EMBL/GenBank/DDBJ databases">
        <authorList>
            <person name="Palmer J.M."/>
        </authorList>
    </citation>
    <scope>NUCLEOTIDE SEQUENCE [LARGE SCALE GENOMIC DNA]</scope>
    <source>
        <strain evidence="12 13">TWF102</strain>
    </source>
</reference>
<comment type="caution">
    <text evidence="12">The sequence shown here is derived from an EMBL/GenBank/DDBJ whole genome shotgun (WGS) entry which is preliminary data.</text>
</comment>
<evidence type="ECO:0000313" key="13">
    <source>
        <dbReference type="Proteomes" id="UP000475325"/>
    </source>
</evidence>
<dbReference type="GO" id="GO:0006122">
    <property type="term" value="P:mitochondrial electron transport, ubiquinol to cytochrome c"/>
    <property type="evidence" value="ECO:0007669"/>
    <property type="project" value="InterPro"/>
</dbReference>
<keyword evidence="6" id="KW-0999">Mitochondrion inner membrane</keyword>
<dbReference type="GO" id="GO:0005743">
    <property type="term" value="C:mitochondrial inner membrane"/>
    <property type="evidence" value="ECO:0007669"/>
    <property type="project" value="UniProtKB-SubCell"/>
</dbReference>
<accession>A0A7C8NWM3</accession>
<dbReference type="InterPro" id="IPR008027">
    <property type="entry name" value="QCR9"/>
</dbReference>
<dbReference type="Proteomes" id="UP000475325">
    <property type="component" value="Unassembled WGS sequence"/>
</dbReference>
<evidence type="ECO:0000256" key="10">
    <source>
        <dbReference type="ARBA" id="ARBA00023136"/>
    </source>
</evidence>
<dbReference type="Gene3D" id="1.20.5.260">
    <property type="entry name" value="Cytochrome b-c1 complex subunit 9"/>
    <property type="match status" value="1"/>
</dbReference>
<proteinExistence type="inferred from homology"/>
<gene>
    <name evidence="12" type="ORF">TWF102_009199</name>
</gene>
<evidence type="ECO:0000256" key="4">
    <source>
        <dbReference type="ARBA" id="ARBA00022660"/>
    </source>
</evidence>
<keyword evidence="5" id="KW-0812">Transmembrane</keyword>
<protein>
    <recommendedName>
        <fullName evidence="11">Complex III subunit 9</fullName>
    </recommendedName>
</protein>
<evidence type="ECO:0000256" key="5">
    <source>
        <dbReference type="ARBA" id="ARBA00022692"/>
    </source>
</evidence>
<dbReference type="FunFam" id="1.20.5.260:FF:000001">
    <property type="entry name" value="Cytochrome b-c1 complex subunit 9"/>
    <property type="match status" value="1"/>
</dbReference>
<comment type="similarity">
    <text evidence="2">Belongs to the UQCR10/QCR9 family.</text>
</comment>
<name>A0A7C8NWM3_ORBOL</name>
<evidence type="ECO:0000256" key="6">
    <source>
        <dbReference type="ARBA" id="ARBA00022792"/>
    </source>
</evidence>
<evidence type="ECO:0000256" key="11">
    <source>
        <dbReference type="ARBA" id="ARBA00044247"/>
    </source>
</evidence>
<evidence type="ECO:0000256" key="2">
    <source>
        <dbReference type="ARBA" id="ARBA00007856"/>
    </source>
</evidence>
<evidence type="ECO:0000256" key="3">
    <source>
        <dbReference type="ARBA" id="ARBA00022448"/>
    </source>
</evidence>
<comment type="subcellular location">
    <subcellularLocation>
        <location evidence="1">Mitochondrion inner membrane</location>
        <topology evidence="1">Single-pass membrane protein</topology>
    </subcellularLocation>
</comment>
<dbReference type="InterPro" id="IPR036656">
    <property type="entry name" value="QCR9_sf"/>
</dbReference>